<reference evidence="1" key="1">
    <citation type="submission" date="2024-09" db="EMBL/GenBank/DDBJ databases">
        <title>Black Yeasts Isolated from many extreme environments.</title>
        <authorList>
            <person name="Coleine C."/>
            <person name="Stajich J.E."/>
            <person name="Selbmann L."/>
        </authorList>
    </citation>
    <scope>NUCLEOTIDE SEQUENCE</scope>
    <source>
        <strain evidence="1">CCFEE 5737</strain>
    </source>
</reference>
<gene>
    <name evidence="1" type="ORF">LTS18_000354</name>
</gene>
<keyword evidence="2" id="KW-1185">Reference proteome</keyword>
<evidence type="ECO:0000313" key="1">
    <source>
        <dbReference type="EMBL" id="KAK3044788.1"/>
    </source>
</evidence>
<comment type="caution">
    <text evidence="1">The sequence shown here is derived from an EMBL/GenBank/DDBJ whole genome shotgun (WGS) entry which is preliminary data.</text>
</comment>
<dbReference type="Proteomes" id="UP001186974">
    <property type="component" value="Unassembled WGS sequence"/>
</dbReference>
<dbReference type="EMBL" id="JAWDJW010011457">
    <property type="protein sequence ID" value="KAK3044788.1"/>
    <property type="molecule type" value="Genomic_DNA"/>
</dbReference>
<proteinExistence type="predicted"/>
<sequence>MTGTENRELKWYQVKEALTDWKTWPLVIFAICINVPNGGLVTFAAQIVSGLGYSPFRTTLLGMPTGLVMTFGAWSIAIPAAYLKNKRCLLAACSCLIPLVCCVLMMKLPRTNKSGLLAAYYCFYYYWAPYVVVTSLPFANTSGHTKKTTINALMFLGYCVANIIAPQFFIASEAPGYRTGYSAIMGFLVLGICMLALYGFGLRMENKKRDRMEAELRASGVDVDSQREAEMLMDKTDKEKVFFRYTY</sequence>
<protein>
    <submittedName>
        <fullName evidence="1">Uncharacterized protein</fullName>
    </submittedName>
</protein>
<organism evidence="1 2">
    <name type="scientific">Coniosporium uncinatum</name>
    <dbReference type="NCBI Taxonomy" id="93489"/>
    <lineage>
        <taxon>Eukaryota</taxon>
        <taxon>Fungi</taxon>
        <taxon>Dikarya</taxon>
        <taxon>Ascomycota</taxon>
        <taxon>Pezizomycotina</taxon>
        <taxon>Dothideomycetes</taxon>
        <taxon>Dothideomycetes incertae sedis</taxon>
        <taxon>Coniosporium</taxon>
    </lineage>
</organism>
<name>A0ACC3CU33_9PEZI</name>
<evidence type="ECO:0000313" key="2">
    <source>
        <dbReference type="Proteomes" id="UP001186974"/>
    </source>
</evidence>
<accession>A0ACC3CU33</accession>